<gene>
    <name evidence="1" type="ORF">PLEPLA_LOCUS23425</name>
</gene>
<reference evidence="1" key="1">
    <citation type="submission" date="2020-03" db="EMBL/GenBank/DDBJ databases">
        <authorList>
            <person name="Weist P."/>
        </authorList>
    </citation>
    <scope>NUCLEOTIDE SEQUENCE</scope>
</reference>
<comment type="caution">
    <text evidence="1">The sequence shown here is derived from an EMBL/GenBank/DDBJ whole genome shotgun (WGS) entry which is preliminary data.</text>
</comment>
<keyword evidence="2" id="KW-1185">Reference proteome</keyword>
<dbReference type="EMBL" id="CADEAL010001764">
    <property type="protein sequence ID" value="CAB1435342.1"/>
    <property type="molecule type" value="Genomic_DNA"/>
</dbReference>
<sequence>MLMDSLSVELVRAKKSQEPTDLLVLVLSGICFQTVLIVNEQENPSAAQILTEPGSVNSVQQLNAHRTRPPPKRPRTHSLLAMKTSSLNQQGDENLDGSFPDFFSSVDSVHLWLIRWSLRTSESSASD</sequence>
<evidence type="ECO:0000313" key="1">
    <source>
        <dbReference type="EMBL" id="CAB1435342.1"/>
    </source>
</evidence>
<dbReference type="Proteomes" id="UP001153269">
    <property type="component" value="Unassembled WGS sequence"/>
</dbReference>
<name>A0A9N7UPD5_PLEPL</name>
<evidence type="ECO:0000313" key="2">
    <source>
        <dbReference type="Proteomes" id="UP001153269"/>
    </source>
</evidence>
<protein>
    <submittedName>
        <fullName evidence="1">Uncharacterized protein</fullName>
    </submittedName>
</protein>
<organism evidence="1 2">
    <name type="scientific">Pleuronectes platessa</name>
    <name type="common">European plaice</name>
    <dbReference type="NCBI Taxonomy" id="8262"/>
    <lineage>
        <taxon>Eukaryota</taxon>
        <taxon>Metazoa</taxon>
        <taxon>Chordata</taxon>
        <taxon>Craniata</taxon>
        <taxon>Vertebrata</taxon>
        <taxon>Euteleostomi</taxon>
        <taxon>Actinopterygii</taxon>
        <taxon>Neopterygii</taxon>
        <taxon>Teleostei</taxon>
        <taxon>Neoteleostei</taxon>
        <taxon>Acanthomorphata</taxon>
        <taxon>Carangaria</taxon>
        <taxon>Pleuronectiformes</taxon>
        <taxon>Pleuronectoidei</taxon>
        <taxon>Pleuronectidae</taxon>
        <taxon>Pleuronectes</taxon>
    </lineage>
</organism>
<dbReference type="AlphaFoldDB" id="A0A9N7UPD5"/>
<accession>A0A9N7UPD5</accession>
<proteinExistence type="predicted"/>